<proteinExistence type="predicted"/>
<keyword evidence="1" id="KW-1133">Transmembrane helix</keyword>
<name>A0A2P8GUC6_9MICO</name>
<dbReference type="EMBL" id="RZGY01000002">
    <property type="protein sequence ID" value="RUQ84855.1"/>
    <property type="molecule type" value="Genomic_DNA"/>
</dbReference>
<dbReference type="OrthoDB" id="9996040at2"/>
<evidence type="ECO:0000256" key="1">
    <source>
        <dbReference type="SAM" id="Phobius"/>
    </source>
</evidence>
<accession>A0A2P8GUC6</accession>
<dbReference type="AlphaFoldDB" id="A0A2P8GUC6"/>
<protein>
    <submittedName>
        <fullName evidence="2">Uncharacterized protein</fullName>
    </submittedName>
</protein>
<reference evidence="3 5" key="2">
    <citation type="submission" date="2018-12" db="EMBL/GenBank/DDBJ databases">
        <authorList>
            <person name="hu s."/>
            <person name="Xu Y."/>
            <person name="Xu B."/>
            <person name="Li F."/>
        </authorList>
    </citation>
    <scope>NUCLEOTIDE SEQUENCE [LARGE SCALE GENOMIC DNA]</scope>
    <source>
        <strain evidence="3 5">KSW2-17</strain>
    </source>
</reference>
<dbReference type="Proteomes" id="UP000241203">
    <property type="component" value="Unassembled WGS sequence"/>
</dbReference>
<dbReference type="RefSeq" id="WP_106562682.1">
    <property type="nucleotide sequence ID" value="NZ_PYAU01000001.1"/>
</dbReference>
<evidence type="ECO:0000313" key="4">
    <source>
        <dbReference type="Proteomes" id="UP000241203"/>
    </source>
</evidence>
<evidence type="ECO:0000313" key="3">
    <source>
        <dbReference type="EMBL" id="RUQ84855.1"/>
    </source>
</evidence>
<evidence type="ECO:0000313" key="2">
    <source>
        <dbReference type="EMBL" id="PSL37555.1"/>
    </source>
</evidence>
<reference evidence="2 4" key="1">
    <citation type="submission" date="2018-03" db="EMBL/GenBank/DDBJ databases">
        <title>Genomic Encyclopedia of Archaeal and Bacterial Type Strains, Phase II (KMG-II): from individual species to whole genera.</title>
        <authorList>
            <person name="Goeker M."/>
        </authorList>
    </citation>
    <scope>NUCLEOTIDE SEQUENCE [LARGE SCALE GENOMIC DNA]</scope>
    <source>
        <strain evidence="2 4">DSM 21548</strain>
    </source>
</reference>
<dbReference type="EMBL" id="PYAU01000001">
    <property type="protein sequence ID" value="PSL37555.1"/>
    <property type="molecule type" value="Genomic_DNA"/>
</dbReference>
<organism evidence="2 4">
    <name type="scientific">Labedella gwakjiensis</name>
    <dbReference type="NCBI Taxonomy" id="390269"/>
    <lineage>
        <taxon>Bacteria</taxon>
        <taxon>Bacillati</taxon>
        <taxon>Actinomycetota</taxon>
        <taxon>Actinomycetes</taxon>
        <taxon>Micrococcales</taxon>
        <taxon>Microbacteriaceae</taxon>
        <taxon>Labedella</taxon>
    </lineage>
</organism>
<keyword evidence="1" id="KW-0472">Membrane</keyword>
<evidence type="ECO:0000313" key="5">
    <source>
        <dbReference type="Proteomes" id="UP000268291"/>
    </source>
</evidence>
<comment type="caution">
    <text evidence="2">The sequence shown here is derived from an EMBL/GenBank/DDBJ whole genome shotgun (WGS) entry which is preliminary data.</text>
</comment>
<keyword evidence="1" id="KW-0812">Transmembrane</keyword>
<dbReference type="Proteomes" id="UP000268291">
    <property type="component" value="Unassembled WGS sequence"/>
</dbReference>
<feature type="transmembrane region" description="Helical" evidence="1">
    <location>
        <begin position="12"/>
        <end position="34"/>
    </location>
</feature>
<keyword evidence="5" id="KW-1185">Reference proteome</keyword>
<gene>
    <name evidence="2" type="ORF">CLV49_1162</name>
    <name evidence="3" type="ORF">ELQ93_14845</name>
</gene>
<sequence>MFGDLTPAQSLLIVWVTGSLLAFIVSCLILWLIIRGAVLSALRKHAAEQRELGRDAGHRGPGDPRP</sequence>